<comment type="caution">
    <text evidence="1">The sequence shown here is derived from an EMBL/GenBank/DDBJ whole genome shotgun (WGS) entry which is preliminary data.</text>
</comment>
<protein>
    <submittedName>
        <fullName evidence="1">Uncharacterized protein</fullName>
    </submittedName>
</protein>
<evidence type="ECO:0000313" key="1">
    <source>
        <dbReference type="EMBL" id="KAH7847796.1"/>
    </source>
</evidence>
<dbReference type="EMBL" id="CM037155">
    <property type="protein sequence ID" value="KAH7847796.1"/>
    <property type="molecule type" value="Genomic_DNA"/>
</dbReference>
<name>A0ACB7Y340_9ERIC</name>
<organism evidence="1 2">
    <name type="scientific">Vaccinium darrowii</name>
    <dbReference type="NCBI Taxonomy" id="229202"/>
    <lineage>
        <taxon>Eukaryota</taxon>
        <taxon>Viridiplantae</taxon>
        <taxon>Streptophyta</taxon>
        <taxon>Embryophyta</taxon>
        <taxon>Tracheophyta</taxon>
        <taxon>Spermatophyta</taxon>
        <taxon>Magnoliopsida</taxon>
        <taxon>eudicotyledons</taxon>
        <taxon>Gunneridae</taxon>
        <taxon>Pentapetalae</taxon>
        <taxon>asterids</taxon>
        <taxon>Ericales</taxon>
        <taxon>Ericaceae</taxon>
        <taxon>Vaccinioideae</taxon>
        <taxon>Vaccinieae</taxon>
        <taxon>Vaccinium</taxon>
    </lineage>
</organism>
<keyword evidence="2" id="KW-1185">Reference proteome</keyword>
<accession>A0ACB7Y340</accession>
<reference evidence="1 2" key="1">
    <citation type="journal article" date="2021" name="Hortic Res">
        <title>High-quality reference genome and annotation aids understanding of berry development for evergreen blueberry (Vaccinium darrowii).</title>
        <authorList>
            <person name="Yu J."/>
            <person name="Hulse-Kemp A.M."/>
            <person name="Babiker E."/>
            <person name="Staton M."/>
        </authorList>
    </citation>
    <scope>NUCLEOTIDE SEQUENCE [LARGE SCALE GENOMIC DNA]</scope>
    <source>
        <strain evidence="2">cv. NJ 8807/NJ 8810</strain>
        <tissue evidence="1">Young leaf</tissue>
    </source>
</reference>
<evidence type="ECO:0000313" key="2">
    <source>
        <dbReference type="Proteomes" id="UP000828048"/>
    </source>
</evidence>
<proteinExistence type="predicted"/>
<sequence>MKFCDGVHGGLNKVAELLDVERIGICHQAGSDSLLASRVFKKLKDNFFNGSTETYAGVIFGLGVGNGEVEDLALASVSPIQDPVQFGGTITCLFCASESLI</sequence>
<gene>
    <name evidence="1" type="ORF">Vadar_030342</name>
</gene>
<dbReference type="Proteomes" id="UP000828048">
    <property type="component" value="Chromosome 5"/>
</dbReference>